<sequence>MSNMRSRNLYEALMIKNRMAESKRQNDIRENQKYFRDSAIKARQEKKWTSDNYFNNRYLKDECIEPTRYEMDSTAYTNGKADLKVDQDNNLKKSFSNSEVSGDIRSEIEINEHTLEQKMEELRNFDAESKELDNIEREILDHQQKTKCLIEERKKIAESRLQRRFEKMLIRRQVADLKRRSRQIQDDLTYDLAWLDHLHELEGEEEGSQLNDVKKILEEVLHREKRREGDMDDFLSSELSEVARKIEEEWRGEAEARDKLLNDIIAECQEKLTSRLKALASMRCEREEKYARLMDEIDAAKESSLACHQLEKRSGDDYQPQLPLHISEKNNCYLYDSDKLVSNFEPVNEASNSKWIEPSVPNHRRKTQLW</sequence>
<dbReference type="OrthoDB" id="6431598at2759"/>
<dbReference type="GO" id="GO:0045095">
    <property type="term" value="C:keratin filament"/>
    <property type="evidence" value="ECO:0007669"/>
    <property type="project" value="TreeGrafter"/>
</dbReference>
<dbReference type="AlphaFoldDB" id="A0A0R3T5S4"/>
<reference evidence="5 6" key="2">
    <citation type="submission" date="2018-11" db="EMBL/GenBank/DDBJ databases">
        <authorList>
            <consortium name="Pathogen Informatics"/>
        </authorList>
    </citation>
    <scope>NUCLEOTIDE SEQUENCE [LARGE SCALE GENOMIC DNA]</scope>
</reference>
<keyword evidence="3" id="KW-0206">Cytoskeleton</keyword>
<organism evidence="7">
    <name type="scientific">Rodentolepis nana</name>
    <name type="common">Dwarf tapeworm</name>
    <name type="synonym">Hymenolepis nana</name>
    <dbReference type="NCBI Taxonomy" id="102285"/>
    <lineage>
        <taxon>Eukaryota</taxon>
        <taxon>Metazoa</taxon>
        <taxon>Spiralia</taxon>
        <taxon>Lophotrochozoa</taxon>
        <taxon>Platyhelminthes</taxon>
        <taxon>Cestoda</taxon>
        <taxon>Eucestoda</taxon>
        <taxon>Cyclophyllidea</taxon>
        <taxon>Hymenolepididae</taxon>
        <taxon>Rodentolepis</taxon>
    </lineage>
</organism>
<dbReference type="GO" id="GO:0006915">
    <property type="term" value="P:apoptotic process"/>
    <property type="evidence" value="ECO:0007669"/>
    <property type="project" value="TreeGrafter"/>
</dbReference>
<protein>
    <submittedName>
        <fullName evidence="7">Trichoplein keratin filament-binding protein</fullName>
    </submittedName>
</protein>
<reference evidence="7" key="1">
    <citation type="submission" date="2017-02" db="UniProtKB">
        <authorList>
            <consortium name="WormBaseParasite"/>
        </authorList>
    </citation>
    <scope>IDENTIFICATION</scope>
</reference>
<keyword evidence="4" id="KW-0175">Coiled coil</keyword>
<keyword evidence="6" id="KW-1185">Reference proteome</keyword>
<evidence type="ECO:0000256" key="4">
    <source>
        <dbReference type="SAM" id="Coils"/>
    </source>
</evidence>
<dbReference type="PANTHER" id="PTHR31183:SF2">
    <property type="entry name" value="TRICHOPLEIN KERATIN FILAMENT-BINDING PROTEIN"/>
    <property type="match status" value="1"/>
</dbReference>
<proteinExistence type="predicted"/>
<dbReference type="EMBL" id="UZAE01001171">
    <property type="protein sequence ID" value="VDN98270.1"/>
    <property type="molecule type" value="Genomic_DNA"/>
</dbReference>
<name>A0A0R3T5S4_RODNA</name>
<evidence type="ECO:0000256" key="1">
    <source>
        <dbReference type="ARBA" id="ARBA00004245"/>
    </source>
</evidence>
<accession>A0A0R3T5S4</accession>
<evidence type="ECO:0000256" key="2">
    <source>
        <dbReference type="ARBA" id="ARBA00022490"/>
    </source>
</evidence>
<comment type="subcellular location">
    <subcellularLocation>
        <location evidence="1">Cytoplasm</location>
        <location evidence="1">Cytoskeleton</location>
    </subcellularLocation>
</comment>
<evidence type="ECO:0000256" key="3">
    <source>
        <dbReference type="ARBA" id="ARBA00023212"/>
    </source>
</evidence>
<dbReference type="STRING" id="102285.A0A0R3T5S4"/>
<gene>
    <name evidence="5" type="ORF">HNAJ_LOCUS2411</name>
</gene>
<evidence type="ECO:0000313" key="7">
    <source>
        <dbReference type="WBParaSite" id="HNAJ_0000241201-mRNA-1"/>
    </source>
</evidence>
<dbReference type="Proteomes" id="UP000278807">
    <property type="component" value="Unassembled WGS sequence"/>
</dbReference>
<dbReference type="WBParaSite" id="HNAJ_0000241201-mRNA-1">
    <property type="protein sequence ID" value="HNAJ_0000241201-mRNA-1"/>
    <property type="gene ID" value="HNAJ_0000241201"/>
</dbReference>
<evidence type="ECO:0000313" key="5">
    <source>
        <dbReference type="EMBL" id="VDN98270.1"/>
    </source>
</evidence>
<dbReference type="InterPro" id="IPR043596">
    <property type="entry name" value="CFAP53/TCHP"/>
</dbReference>
<evidence type="ECO:0000313" key="6">
    <source>
        <dbReference type="Proteomes" id="UP000278807"/>
    </source>
</evidence>
<dbReference type="PANTHER" id="PTHR31183">
    <property type="entry name" value="TRICHOPLEIN KERATIN FILAMENT-BINDING PROTEIN FAMILY MEMBER"/>
    <property type="match status" value="1"/>
</dbReference>
<feature type="coiled-coil region" evidence="4">
    <location>
        <begin position="115"/>
        <end position="152"/>
    </location>
</feature>
<keyword evidence="2" id="KW-0963">Cytoplasm</keyword>